<dbReference type="Pfam" id="PF00931">
    <property type="entry name" value="NB-ARC"/>
    <property type="match status" value="1"/>
</dbReference>
<dbReference type="SUPFAM" id="SSF52540">
    <property type="entry name" value="P-loop containing nucleoside triphosphate hydrolases"/>
    <property type="match status" value="1"/>
</dbReference>
<name>A0A0Q3GC60_BRADI</name>
<dbReference type="AlphaFoldDB" id="A0A0Q3GC60"/>
<dbReference type="Gene3D" id="3.80.10.10">
    <property type="entry name" value="Ribonuclease Inhibitor"/>
    <property type="match status" value="1"/>
</dbReference>
<dbReference type="Gene3D" id="3.40.50.300">
    <property type="entry name" value="P-loop containing nucleotide triphosphate hydrolases"/>
    <property type="match status" value="1"/>
</dbReference>
<sequence>MKYKIDESSRTRNEKVDPRLRAVYKDASELVRIDGPTDELVKWLRDKEGEVAHHPKLVSVVGYGGLGKTTLARQVYNKLGANFECRAFVSISRSPDMMKILGSILSEVSNGKEHARSTHQQIIDQIRDILKDKRYFIIIDDVWDIETWKTLDCALVKNDCGSIQPLSVTDSKKLFFKRIFGCEEKCPPNLKIASEDILKRCGGLPLAINALSSLLAAGKTKEEWDRVRLSISFAQGKNCDIDAMNYILSFSYFDLPLDLRSCLLYLTMFPEDYVVERQRLVHRWIYEGCIHGKGGEDLIELGVAYFHELVNRSLIQPVNIGYDGKALACRVHDTILDFLIGKSIEENFSTLMEQLDLSHARSLAVFGNVGQMPSLVKSNALRVLDLAVCDGLKNHHIKDIGRLLQLRYLVFHWSGITELPTQIGDLVYLETLDVSQTILLELPKSATCLKRMAQLFVSASTRLPDCIGNMEKLQELGHLIDIFKQSVKFLEELGKLINLRKLSVHLDYDEPDKASYEKKEMLVSSLCKLDTCKLHTLSIVFSFGGKDAETLIEGHPCFIPALKSIREISLIGGQLCWITKWMLSLANLEKLTLWGQRTGQQDVEMVGSIPSLLEFTGSSFSEPVSISSNGGFQQLQVFGFSLCVREFMFEAGAMPNVRRLYVKIWPKDINSASGCRGGFDDIGIQHLSSLAELCVSIYCQGTRAADVEAVEVAFKSMAEANPNRPKLEMRRYQAEEMLKDVE</sequence>
<evidence type="ECO:0000313" key="6">
    <source>
        <dbReference type="EMBL" id="KQK08109.1"/>
    </source>
</evidence>
<dbReference type="OrthoDB" id="690341at2759"/>
<dbReference type="InterPro" id="IPR055414">
    <property type="entry name" value="LRR_R13L4/SHOC2-like"/>
</dbReference>
<dbReference type="InterPro" id="IPR058922">
    <property type="entry name" value="WHD_DRP"/>
</dbReference>
<dbReference type="InterPro" id="IPR044974">
    <property type="entry name" value="Disease_R_plants"/>
</dbReference>
<evidence type="ECO:0000256" key="2">
    <source>
        <dbReference type="ARBA" id="ARBA00022821"/>
    </source>
</evidence>
<reference evidence="6" key="2">
    <citation type="submission" date="2017-06" db="EMBL/GenBank/DDBJ databases">
        <title>WGS assembly of Brachypodium distachyon.</title>
        <authorList>
            <consortium name="The International Brachypodium Initiative"/>
            <person name="Lucas S."/>
            <person name="Harmon-Smith M."/>
            <person name="Lail K."/>
            <person name="Tice H."/>
            <person name="Grimwood J."/>
            <person name="Bruce D."/>
            <person name="Barry K."/>
            <person name="Shu S."/>
            <person name="Lindquist E."/>
            <person name="Wang M."/>
            <person name="Pitluck S."/>
            <person name="Vogel J.P."/>
            <person name="Garvin D.F."/>
            <person name="Mockler T.C."/>
            <person name="Schmutz J."/>
            <person name="Rokhsar D."/>
            <person name="Bevan M.W."/>
        </authorList>
    </citation>
    <scope>NUCLEOTIDE SEQUENCE</scope>
    <source>
        <strain evidence="6">Bd21</strain>
    </source>
</reference>
<feature type="domain" description="NB-ARC" evidence="3">
    <location>
        <begin position="38"/>
        <end position="156"/>
    </location>
</feature>
<dbReference type="Pfam" id="PF23598">
    <property type="entry name" value="LRR_14"/>
    <property type="match status" value="1"/>
</dbReference>
<keyword evidence="8" id="KW-1185">Reference proteome</keyword>
<protein>
    <recommendedName>
        <fullName evidence="9">NB-ARC domain-containing protein</fullName>
    </recommendedName>
</protein>
<evidence type="ECO:0000259" key="4">
    <source>
        <dbReference type="Pfam" id="PF23559"/>
    </source>
</evidence>
<feature type="domain" description="Disease resistance R13L4/SHOC-2-like LRR" evidence="5">
    <location>
        <begin position="359"/>
        <end position="727"/>
    </location>
</feature>
<dbReference type="ExpressionAtlas" id="A0A0Q3GC60">
    <property type="expression patterns" value="baseline"/>
</dbReference>
<proteinExistence type="predicted"/>
<evidence type="ECO:0000259" key="5">
    <source>
        <dbReference type="Pfam" id="PF23598"/>
    </source>
</evidence>
<evidence type="ECO:0000313" key="8">
    <source>
        <dbReference type="Proteomes" id="UP000008810"/>
    </source>
</evidence>
<dbReference type="PANTHER" id="PTHR23155:SF901">
    <property type="entry name" value="DISEASE RESISTANCE PROTEIN RPM1"/>
    <property type="match status" value="1"/>
</dbReference>
<dbReference type="PANTHER" id="PTHR23155">
    <property type="entry name" value="DISEASE RESISTANCE PROTEIN RP"/>
    <property type="match status" value="1"/>
</dbReference>
<dbReference type="PRINTS" id="PR00364">
    <property type="entry name" value="DISEASERSIST"/>
</dbReference>
<dbReference type="InterPro" id="IPR027417">
    <property type="entry name" value="P-loop_NTPase"/>
</dbReference>
<dbReference type="Pfam" id="PF23559">
    <property type="entry name" value="WHD_DRP"/>
    <property type="match status" value="1"/>
</dbReference>
<dbReference type="Proteomes" id="UP000008810">
    <property type="component" value="Chromosome 2"/>
</dbReference>
<dbReference type="InterPro" id="IPR002182">
    <property type="entry name" value="NB-ARC"/>
</dbReference>
<feature type="domain" description="Disease resistance protein winged helix" evidence="4">
    <location>
        <begin position="268"/>
        <end position="338"/>
    </location>
</feature>
<organism evidence="6">
    <name type="scientific">Brachypodium distachyon</name>
    <name type="common">Purple false brome</name>
    <name type="synonym">Trachynia distachya</name>
    <dbReference type="NCBI Taxonomy" id="15368"/>
    <lineage>
        <taxon>Eukaryota</taxon>
        <taxon>Viridiplantae</taxon>
        <taxon>Streptophyta</taxon>
        <taxon>Embryophyta</taxon>
        <taxon>Tracheophyta</taxon>
        <taxon>Spermatophyta</taxon>
        <taxon>Magnoliopsida</taxon>
        <taxon>Liliopsida</taxon>
        <taxon>Poales</taxon>
        <taxon>Poaceae</taxon>
        <taxon>BOP clade</taxon>
        <taxon>Pooideae</taxon>
        <taxon>Stipodae</taxon>
        <taxon>Brachypodieae</taxon>
        <taxon>Brachypodium</taxon>
    </lineage>
</organism>
<reference evidence="7" key="3">
    <citation type="submission" date="2018-08" db="UniProtKB">
        <authorList>
            <consortium name="EnsemblPlants"/>
        </authorList>
    </citation>
    <scope>IDENTIFICATION</scope>
    <source>
        <strain evidence="7">cv. Bd21</strain>
    </source>
</reference>
<dbReference type="Gene3D" id="1.10.10.10">
    <property type="entry name" value="Winged helix-like DNA-binding domain superfamily/Winged helix DNA-binding domain"/>
    <property type="match status" value="1"/>
</dbReference>
<accession>A0A0Q3GC60</accession>
<dbReference type="GO" id="GO:0002758">
    <property type="term" value="P:innate immune response-activating signaling pathway"/>
    <property type="evidence" value="ECO:0007669"/>
    <property type="project" value="UniProtKB-ARBA"/>
</dbReference>
<evidence type="ECO:0008006" key="9">
    <source>
        <dbReference type="Google" id="ProtNLM"/>
    </source>
</evidence>
<dbReference type="EnsemblPlants" id="KQK08109">
    <property type="protein sequence ID" value="KQK08109"/>
    <property type="gene ID" value="BRADI_2g39666v3"/>
</dbReference>
<keyword evidence="1" id="KW-0677">Repeat</keyword>
<keyword evidence="2" id="KW-0611">Plant defense</keyword>
<gene>
    <name evidence="6" type="ORF">BRADI_2g39666v3</name>
</gene>
<dbReference type="GO" id="GO:0098542">
    <property type="term" value="P:defense response to other organism"/>
    <property type="evidence" value="ECO:0000318"/>
    <property type="project" value="GO_Central"/>
</dbReference>
<dbReference type="InterPro" id="IPR032675">
    <property type="entry name" value="LRR_dom_sf"/>
</dbReference>
<dbReference type="InterPro" id="IPR036388">
    <property type="entry name" value="WH-like_DNA-bd_sf"/>
</dbReference>
<dbReference type="EMBL" id="CM000881">
    <property type="protein sequence ID" value="KQK08109.1"/>
    <property type="molecule type" value="Genomic_DNA"/>
</dbReference>
<dbReference type="GO" id="GO:0009626">
    <property type="term" value="P:plant-type hypersensitive response"/>
    <property type="evidence" value="ECO:0007669"/>
    <property type="project" value="UniProtKB-ARBA"/>
</dbReference>
<dbReference type="InterPro" id="IPR042197">
    <property type="entry name" value="Apaf_helical"/>
</dbReference>
<dbReference type="Gene3D" id="1.10.8.430">
    <property type="entry name" value="Helical domain of apoptotic protease-activating factors"/>
    <property type="match status" value="1"/>
</dbReference>
<dbReference type="Gramene" id="KQK08109">
    <property type="protein sequence ID" value="KQK08109"/>
    <property type="gene ID" value="BRADI_2g39666v3"/>
</dbReference>
<dbReference type="InParanoid" id="A0A0Q3GC60"/>
<dbReference type="FunFam" id="1.10.10.10:FF:000322">
    <property type="entry name" value="Probable disease resistance protein At1g63360"/>
    <property type="match status" value="1"/>
</dbReference>
<evidence type="ECO:0000259" key="3">
    <source>
        <dbReference type="Pfam" id="PF00931"/>
    </source>
</evidence>
<dbReference type="SUPFAM" id="SSF52047">
    <property type="entry name" value="RNI-like"/>
    <property type="match status" value="1"/>
</dbReference>
<dbReference type="GO" id="GO:0042742">
    <property type="term" value="P:defense response to bacterium"/>
    <property type="evidence" value="ECO:0007669"/>
    <property type="project" value="UniProtKB-ARBA"/>
</dbReference>
<evidence type="ECO:0000256" key="1">
    <source>
        <dbReference type="ARBA" id="ARBA00022737"/>
    </source>
</evidence>
<evidence type="ECO:0000313" key="7">
    <source>
        <dbReference type="EnsemblPlants" id="KQK08109"/>
    </source>
</evidence>
<dbReference type="GO" id="GO:0043531">
    <property type="term" value="F:ADP binding"/>
    <property type="evidence" value="ECO:0007669"/>
    <property type="project" value="InterPro"/>
</dbReference>
<reference evidence="6 7" key="1">
    <citation type="journal article" date="2010" name="Nature">
        <title>Genome sequencing and analysis of the model grass Brachypodium distachyon.</title>
        <authorList>
            <consortium name="International Brachypodium Initiative"/>
        </authorList>
    </citation>
    <scope>NUCLEOTIDE SEQUENCE [LARGE SCALE GENOMIC DNA]</scope>
    <source>
        <strain evidence="6 7">Bd21</strain>
    </source>
</reference>